<sequence>LIRQRITTNGKSTADSLNDNSPRHNPIATKEITKTKTPNKFSSKAQETPAYEDPTHPQNPEYYRKPKFTEPTGGSNKKNIKSSSSCSQNAMGL</sequence>
<evidence type="ECO:0000256" key="1">
    <source>
        <dbReference type="SAM" id="MobiDB-lite"/>
    </source>
</evidence>
<gene>
    <name evidence="2" type="ORF">C922_03471</name>
</gene>
<feature type="region of interest" description="Disordered" evidence="1">
    <location>
        <begin position="1"/>
        <end position="93"/>
    </location>
</feature>
<proteinExistence type="predicted"/>
<evidence type="ECO:0000313" key="2">
    <source>
        <dbReference type="EMBL" id="EUD66276.1"/>
    </source>
</evidence>
<feature type="compositionally biased region" description="Polar residues" evidence="1">
    <location>
        <begin position="1"/>
        <end position="20"/>
    </location>
</feature>
<reference evidence="2 3" key="1">
    <citation type="submission" date="2013-02" db="EMBL/GenBank/DDBJ databases">
        <title>The Genome Sequence of Plasmodium inui San Antonio 1.</title>
        <authorList>
            <consortium name="The Broad Institute Genome Sequencing Platform"/>
            <consortium name="The Broad Institute Genome Sequencing Center for Infectious Disease"/>
            <person name="Neafsey D."/>
            <person name="Cheeseman I."/>
            <person name="Volkman S."/>
            <person name="Adams J."/>
            <person name="Walker B."/>
            <person name="Young S.K."/>
            <person name="Zeng Q."/>
            <person name="Gargeya S."/>
            <person name="Fitzgerald M."/>
            <person name="Haas B."/>
            <person name="Abouelleil A."/>
            <person name="Alvarado L."/>
            <person name="Arachchi H.M."/>
            <person name="Berlin A.M."/>
            <person name="Chapman S.B."/>
            <person name="Dewar J."/>
            <person name="Goldberg J."/>
            <person name="Griggs A."/>
            <person name="Gujja S."/>
            <person name="Hansen M."/>
            <person name="Howarth C."/>
            <person name="Imamovic A."/>
            <person name="Larimer J."/>
            <person name="McCowan C."/>
            <person name="Murphy C."/>
            <person name="Neiman D."/>
            <person name="Pearson M."/>
            <person name="Priest M."/>
            <person name="Roberts A."/>
            <person name="Saif S."/>
            <person name="Shea T."/>
            <person name="Sisk P."/>
            <person name="Sykes S."/>
            <person name="Wortman J."/>
            <person name="Nusbaum C."/>
            <person name="Birren B."/>
        </authorList>
    </citation>
    <scope>NUCLEOTIDE SEQUENCE [LARGE SCALE GENOMIC DNA]</scope>
    <source>
        <strain evidence="2 3">San Antonio 1</strain>
    </source>
</reference>
<dbReference type="VEuPathDB" id="PlasmoDB:C922_03471"/>
<name>W7ALS0_9APIC</name>
<evidence type="ECO:0000313" key="3">
    <source>
        <dbReference type="Proteomes" id="UP000030640"/>
    </source>
</evidence>
<dbReference type="Proteomes" id="UP000030640">
    <property type="component" value="Unassembled WGS sequence"/>
</dbReference>
<organism evidence="2 3">
    <name type="scientific">Plasmodium inui San Antonio 1</name>
    <dbReference type="NCBI Taxonomy" id="1237626"/>
    <lineage>
        <taxon>Eukaryota</taxon>
        <taxon>Sar</taxon>
        <taxon>Alveolata</taxon>
        <taxon>Apicomplexa</taxon>
        <taxon>Aconoidasida</taxon>
        <taxon>Haemosporida</taxon>
        <taxon>Plasmodiidae</taxon>
        <taxon>Plasmodium</taxon>
        <taxon>Plasmodium (Plasmodium)</taxon>
    </lineage>
</organism>
<dbReference type="GeneID" id="20038745"/>
<accession>W7ALS0</accession>
<dbReference type="RefSeq" id="XP_008817285.1">
    <property type="nucleotide sequence ID" value="XM_008819063.1"/>
</dbReference>
<protein>
    <submittedName>
        <fullName evidence="2">Uncharacterized protein</fullName>
    </submittedName>
</protein>
<dbReference type="EMBL" id="KI965473">
    <property type="protein sequence ID" value="EUD66276.1"/>
    <property type="molecule type" value="Genomic_DNA"/>
</dbReference>
<feature type="compositionally biased region" description="Polar residues" evidence="1">
    <location>
        <begin position="35"/>
        <end position="46"/>
    </location>
</feature>
<dbReference type="AlphaFoldDB" id="W7ALS0"/>
<keyword evidence="3" id="KW-1185">Reference proteome</keyword>
<feature type="compositionally biased region" description="Low complexity" evidence="1">
    <location>
        <begin position="75"/>
        <end position="93"/>
    </location>
</feature>
<feature type="non-terminal residue" evidence="2">
    <location>
        <position position="1"/>
    </location>
</feature>